<dbReference type="HOGENOM" id="CLU_002929_5_2_0"/>
<dbReference type="InterPro" id="IPR023406">
    <property type="entry name" value="Topo_IA_AS"/>
</dbReference>
<dbReference type="OrthoDB" id="9803554at2"/>
<geneLocation type="plasmid" evidence="13 14">
    <name>pILYOP02</name>
</geneLocation>
<keyword evidence="14" id="KW-1185">Reference proteome</keyword>
<keyword evidence="6 13" id="KW-0413">Isomerase</keyword>
<dbReference type="PROSITE" id="PS52039">
    <property type="entry name" value="TOPO_IA_2"/>
    <property type="match status" value="1"/>
</dbReference>
<dbReference type="GO" id="GO:0003677">
    <property type="term" value="F:DNA binding"/>
    <property type="evidence" value="ECO:0007669"/>
    <property type="project" value="UniProtKB-KW"/>
</dbReference>
<dbReference type="KEGG" id="ipo:Ilyop_2896"/>
<dbReference type="GO" id="GO:0006310">
    <property type="term" value="P:DNA recombination"/>
    <property type="evidence" value="ECO:0007669"/>
    <property type="project" value="TreeGrafter"/>
</dbReference>
<accession>E3HE28</accession>
<dbReference type="InterPro" id="IPR013826">
    <property type="entry name" value="Topo_IA_cen_sub3"/>
</dbReference>
<protein>
    <recommendedName>
        <fullName evidence="3">DNA topoisomerase</fullName>
        <ecNumber evidence="3">5.6.2.1</ecNumber>
    </recommendedName>
    <alternativeName>
        <fullName evidence="10">Omega-protein</fullName>
    </alternativeName>
    <alternativeName>
        <fullName evidence="9">Relaxing enzyme</fullName>
    </alternativeName>
    <alternativeName>
        <fullName evidence="7">Swivelase</fullName>
    </alternativeName>
    <alternativeName>
        <fullName evidence="8">Untwisting enzyme</fullName>
    </alternativeName>
</protein>
<dbReference type="InterPro" id="IPR003602">
    <property type="entry name" value="Topo_IA_DNA-bd_dom"/>
</dbReference>
<evidence type="ECO:0000259" key="11">
    <source>
        <dbReference type="PROSITE" id="PS50880"/>
    </source>
</evidence>
<dbReference type="SMART" id="SM00493">
    <property type="entry name" value="TOPRIM"/>
    <property type="match status" value="1"/>
</dbReference>
<dbReference type="InterPro" id="IPR013497">
    <property type="entry name" value="Topo_IA_cen"/>
</dbReference>
<dbReference type="InterPro" id="IPR034144">
    <property type="entry name" value="TOPRIM_TopoIII"/>
</dbReference>
<comment type="catalytic activity">
    <reaction evidence="1">
        <text>ATP-independent breakage of single-stranded DNA, followed by passage and rejoining.</text>
        <dbReference type="EC" id="5.6.2.1"/>
    </reaction>
</comment>
<dbReference type="GO" id="GO:0043597">
    <property type="term" value="C:cytoplasmic replication fork"/>
    <property type="evidence" value="ECO:0007669"/>
    <property type="project" value="TreeGrafter"/>
</dbReference>
<dbReference type="SUPFAM" id="SSF56712">
    <property type="entry name" value="Prokaryotic type I DNA topoisomerase"/>
    <property type="match status" value="1"/>
</dbReference>
<dbReference type="Proteomes" id="UP000006875">
    <property type="component" value="Plasmid pILYOP02"/>
</dbReference>
<evidence type="ECO:0000256" key="4">
    <source>
        <dbReference type="ARBA" id="ARBA00023029"/>
    </source>
</evidence>
<dbReference type="RefSeq" id="WP_013389292.1">
    <property type="nucleotide sequence ID" value="NC_014634.1"/>
</dbReference>
<dbReference type="EC" id="5.6.2.1" evidence="3"/>
<dbReference type="SMART" id="SM00437">
    <property type="entry name" value="TOP1Ac"/>
    <property type="match status" value="1"/>
</dbReference>
<evidence type="ECO:0000256" key="9">
    <source>
        <dbReference type="ARBA" id="ARBA00032235"/>
    </source>
</evidence>
<dbReference type="InterPro" id="IPR003601">
    <property type="entry name" value="Topo_IA_2"/>
</dbReference>
<dbReference type="AlphaFoldDB" id="E3HE28"/>
<dbReference type="PRINTS" id="PR00417">
    <property type="entry name" value="PRTPISMRASEI"/>
</dbReference>
<dbReference type="Gene3D" id="2.70.20.10">
    <property type="entry name" value="Topoisomerase I, domain 3"/>
    <property type="match status" value="1"/>
</dbReference>
<dbReference type="GO" id="GO:0006265">
    <property type="term" value="P:DNA topological change"/>
    <property type="evidence" value="ECO:0007669"/>
    <property type="project" value="InterPro"/>
</dbReference>
<keyword evidence="4" id="KW-0799">Topoisomerase</keyword>
<evidence type="ECO:0000256" key="7">
    <source>
        <dbReference type="ARBA" id="ARBA00030003"/>
    </source>
</evidence>
<dbReference type="Pfam" id="PF01751">
    <property type="entry name" value="Toprim"/>
    <property type="match status" value="1"/>
</dbReference>
<dbReference type="GO" id="GO:0003917">
    <property type="term" value="F:DNA topoisomerase type I (single strand cut, ATP-independent) activity"/>
    <property type="evidence" value="ECO:0007669"/>
    <property type="project" value="UniProtKB-EC"/>
</dbReference>
<name>E3HE28_ILYPC</name>
<dbReference type="SMART" id="SM00436">
    <property type="entry name" value="TOP1Bc"/>
    <property type="match status" value="1"/>
</dbReference>
<evidence type="ECO:0000256" key="2">
    <source>
        <dbReference type="ARBA" id="ARBA00009446"/>
    </source>
</evidence>
<evidence type="ECO:0000256" key="6">
    <source>
        <dbReference type="ARBA" id="ARBA00023235"/>
    </source>
</evidence>
<dbReference type="Gene3D" id="1.10.290.10">
    <property type="entry name" value="Topoisomerase I, domain 4"/>
    <property type="match status" value="1"/>
</dbReference>
<comment type="similarity">
    <text evidence="2">Belongs to the type IA topoisomerase family.</text>
</comment>
<keyword evidence="13" id="KW-0614">Plasmid</keyword>
<feature type="domain" description="Topo IA-type catalytic" evidence="12">
    <location>
        <begin position="153"/>
        <end position="571"/>
    </location>
</feature>
<evidence type="ECO:0000259" key="12">
    <source>
        <dbReference type="PROSITE" id="PS52039"/>
    </source>
</evidence>
<evidence type="ECO:0000313" key="14">
    <source>
        <dbReference type="Proteomes" id="UP000006875"/>
    </source>
</evidence>
<dbReference type="EMBL" id="CP002283">
    <property type="protein sequence ID" value="ADO84640.1"/>
    <property type="molecule type" value="Genomic_DNA"/>
</dbReference>
<dbReference type="InterPro" id="IPR023405">
    <property type="entry name" value="Topo_IA_core_domain"/>
</dbReference>
<dbReference type="InterPro" id="IPR006171">
    <property type="entry name" value="TOPRIM_dom"/>
</dbReference>
<sequence>MKLIICEKPSLALNVARALGQFQKREGYFFTNKYIVSFAFGHLFELKSVNDYFGENKRWQDVSLPFIPEKFEFKLKNNEGIQKQFKILQKIIKENPITEIVNCGDADREGQIIVDIIIDTLKTNLKVTRLWLPEQTEDTIRKELKNLSPNEKYTNLAAEGYARTYLDWILGINITRHISLKKGTLLRAGRVMIPVVKFIYDRDLEIKNFKPEKYLQLVSETEGIKLEVKEKFKLKDAAKAEEKGHLLNNSQALVSDLKKEKVKKYPKKLFSLSQLQSELSKSHKINFQASMKSIQSLYEKGYITYPRTNTEYLSINEIPKIESIIKNYPEVNLKVKKLKSIFDDNKLESHSAIIITTKRPKKDELKALEKTIYKTVFNRFVSNFLDEETIISKTTLKIRVNEEIFTLKGETIENEGFLKYEPQKITNNLPKLNVGDIFKVDFKIVSKETQAPSKITESSLSSFLKNPFKTEKTTENEEYKAILEGVEIGTEATRTGIVEKCIKEKYLSQKGQNFSIEPLGEDLIKTLDILQINLYKNRTIEFSKLLKKISRGETSLESLISLTKEELDITISKKVEIDKINTKSYDKEIIGICPKCGKNIYQGKTKTKKITYYCEAYKEGCKFVLWEDSKHYDNKIKITKTKAKLLLNKSRKALFKLKNKSGKEYEAYLKLKLNGDYINFELDSFPKK</sequence>
<dbReference type="Pfam" id="PF01131">
    <property type="entry name" value="Topoisom_bac"/>
    <property type="match status" value="1"/>
</dbReference>
<dbReference type="CDD" id="cd03362">
    <property type="entry name" value="TOPRIM_TopoIA_TopoIII"/>
    <property type="match status" value="1"/>
</dbReference>
<keyword evidence="5" id="KW-0238">DNA-binding</keyword>
<evidence type="ECO:0000256" key="5">
    <source>
        <dbReference type="ARBA" id="ARBA00023125"/>
    </source>
</evidence>
<evidence type="ECO:0000256" key="8">
    <source>
        <dbReference type="ARBA" id="ARBA00031985"/>
    </source>
</evidence>
<reference evidence="13 14" key="1">
    <citation type="journal article" date="2010" name="Stand. Genomic Sci.">
        <title>Complete genome sequence of Ilyobacter polytropus type strain (CuHbu1).</title>
        <authorList>
            <person name="Sikorski J."/>
            <person name="Chertkov O."/>
            <person name="Lapidus A."/>
            <person name="Nolan M."/>
            <person name="Lucas S."/>
            <person name="Del Rio T.G."/>
            <person name="Tice H."/>
            <person name="Cheng J.F."/>
            <person name="Tapia R."/>
            <person name="Han C."/>
            <person name="Goodwin L."/>
            <person name="Pitluck S."/>
            <person name="Liolios K."/>
            <person name="Ivanova N."/>
            <person name="Mavromatis K."/>
            <person name="Mikhailova N."/>
            <person name="Pati A."/>
            <person name="Chen A."/>
            <person name="Palaniappan K."/>
            <person name="Land M."/>
            <person name="Hauser L."/>
            <person name="Chang Y.J."/>
            <person name="Jeffries C.D."/>
            <person name="Brambilla E."/>
            <person name="Yasawong M."/>
            <person name="Rohde M."/>
            <person name="Pukall R."/>
            <person name="Spring S."/>
            <person name="Goker M."/>
            <person name="Woyke T."/>
            <person name="Bristow J."/>
            <person name="Eisen J.A."/>
            <person name="Markowitz V."/>
            <person name="Hugenholtz P."/>
            <person name="Kyrpides N.C."/>
            <person name="Klenk H.P."/>
        </authorList>
    </citation>
    <scope>NUCLEOTIDE SEQUENCE [LARGE SCALE GENOMIC DNA]</scope>
    <source>
        <strain evidence="14">ATCC 51220 / DSM 2926 / LMG 16218 / CuHBu1</strain>
        <plasmid evidence="14">pILYOP02</plasmid>
    </source>
</reference>
<dbReference type="GO" id="GO:0006281">
    <property type="term" value="P:DNA repair"/>
    <property type="evidence" value="ECO:0007669"/>
    <property type="project" value="TreeGrafter"/>
</dbReference>
<evidence type="ECO:0000256" key="1">
    <source>
        <dbReference type="ARBA" id="ARBA00000213"/>
    </source>
</evidence>
<dbReference type="PROSITE" id="PS50880">
    <property type="entry name" value="TOPRIM"/>
    <property type="match status" value="1"/>
</dbReference>
<feature type="domain" description="Toprim" evidence="11">
    <location>
        <begin position="1"/>
        <end position="135"/>
    </location>
</feature>
<dbReference type="PANTHER" id="PTHR11390:SF21">
    <property type="entry name" value="DNA TOPOISOMERASE 3-ALPHA"/>
    <property type="match status" value="1"/>
</dbReference>
<dbReference type="PANTHER" id="PTHR11390">
    <property type="entry name" value="PROKARYOTIC DNA TOPOISOMERASE"/>
    <property type="match status" value="1"/>
</dbReference>
<proteinExistence type="inferred from homology"/>
<dbReference type="PROSITE" id="PS00396">
    <property type="entry name" value="TOPO_IA_1"/>
    <property type="match status" value="1"/>
</dbReference>
<evidence type="ECO:0000256" key="10">
    <source>
        <dbReference type="ARBA" id="ARBA00032877"/>
    </source>
</evidence>
<dbReference type="InterPro" id="IPR000380">
    <property type="entry name" value="Topo_IA"/>
</dbReference>
<organism evidence="13 14">
    <name type="scientific">Ilyobacter polytropus (strain ATCC 51220 / DSM 2926 / LMG 16218 / CuHBu1)</name>
    <dbReference type="NCBI Taxonomy" id="572544"/>
    <lineage>
        <taxon>Bacteria</taxon>
        <taxon>Fusobacteriati</taxon>
        <taxon>Fusobacteriota</taxon>
        <taxon>Fusobacteriia</taxon>
        <taxon>Fusobacteriales</taxon>
        <taxon>Fusobacteriaceae</taxon>
        <taxon>Ilyobacter</taxon>
    </lineage>
</organism>
<gene>
    <name evidence="13" type="ordered locus">Ilyop_2896</name>
</gene>
<evidence type="ECO:0000256" key="3">
    <source>
        <dbReference type="ARBA" id="ARBA00012891"/>
    </source>
</evidence>
<dbReference type="InterPro" id="IPR013825">
    <property type="entry name" value="Topo_IA_cen_sub2"/>
</dbReference>
<dbReference type="Gene3D" id="3.40.50.140">
    <property type="match status" value="1"/>
</dbReference>
<dbReference type="Gene3D" id="1.10.460.10">
    <property type="entry name" value="Topoisomerase I, domain 2"/>
    <property type="match status" value="1"/>
</dbReference>
<dbReference type="eggNOG" id="COG0550">
    <property type="taxonomic scope" value="Bacteria"/>
</dbReference>
<evidence type="ECO:0000313" key="13">
    <source>
        <dbReference type="EMBL" id="ADO84640.1"/>
    </source>
</evidence>
<dbReference type="InterPro" id="IPR013824">
    <property type="entry name" value="Topo_IA_cen_sub1"/>
</dbReference>